<dbReference type="AlphaFoldDB" id="A0A2S6IV77"/>
<evidence type="ECO:0008006" key="3">
    <source>
        <dbReference type="Google" id="ProtNLM"/>
    </source>
</evidence>
<gene>
    <name evidence="1" type="ORF">CLV92_102335</name>
</gene>
<comment type="caution">
    <text evidence="1">The sequence shown here is derived from an EMBL/GenBank/DDBJ whole genome shotgun (WGS) entry which is preliminary data.</text>
</comment>
<protein>
    <recommendedName>
        <fullName evidence="3">Type VII secretion protein EccE</fullName>
    </recommendedName>
</protein>
<sequence length="539" mass="59075">MNTRFLGGEHGRRGFFGGARNRPRTVGLIVVGALGAVAILALQLPGLIATLIAAAAVHAATIRTHRGSPLARWQARRRWRERQALGTVAFRPVRERPADLDPAALPRRERTPAQREWNAYRDWPDGAEGMHWLQRERGRPGIAWHTPTGEDAWLSVAFSVEGQVRGIESDEFLDSASVAFGAMLARYGSPSQLPNRVQTITRVLPVDSAYHEAWVWEHLDDSSADAITALIASYDEVVRLVNRSGLMQRHYAVVRWPLTPQFLAAAARRGPGQEGWRELMAEEIAAVRSHLRSAKLGRVEALSAAQTAAVLRHVQHPSWPIDQAADVDVDAPWLPSRDEWSACVVTAPGPEGEEEQWWHRTALLPVDAFETGPRTSLWLAPLLSKLPHPIVRTLSLQAEVVPAADARAAARMDVTTDVADLQAQREKGALTDDELRVGLTAARQRLADLEPGSGHHGVGWTGHLTISARSRRELVEATWKVTEAANNAGIAWLEWLDTQQSAAAACTWPLARGMRPVEASTSSLLRSLLTGTGTKEAIS</sequence>
<evidence type="ECO:0000313" key="1">
    <source>
        <dbReference type="EMBL" id="PPK98182.1"/>
    </source>
</evidence>
<organism evidence="1 2">
    <name type="scientific">Kineococcus xinjiangensis</name>
    <dbReference type="NCBI Taxonomy" id="512762"/>
    <lineage>
        <taxon>Bacteria</taxon>
        <taxon>Bacillati</taxon>
        <taxon>Actinomycetota</taxon>
        <taxon>Actinomycetes</taxon>
        <taxon>Kineosporiales</taxon>
        <taxon>Kineosporiaceae</taxon>
        <taxon>Kineococcus</taxon>
    </lineage>
</organism>
<name>A0A2S6IV77_9ACTN</name>
<dbReference type="RefSeq" id="WP_104431594.1">
    <property type="nucleotide sequence ID" value="NZ_PTJD01000002.1"/>
</dbReference>
<accession>A0A2S6IV77</accession>
<proteinExistence type="predicted"/>
<dbReference type="EMBL" id="PTJD01000002">
    <property type="protein sequence ID" value="PPK98182.1"/>
    <property type="molecule type" value="Genomic_DNA"/>
</dbReference>
<keyword evidence="2" id="KW-1185">Reference proteome</keyword>
<dbReference type="OrthoDB" id="4434319at2"/>
<dbReference type="Proteomes" id="UP000239485">
    <property type="component" value="Unassembled WGS sequence"/>
</dbReference>
<reference evidence="1 2" key="1">
    <citation type="submission" date="2018-02" db="EMBL/GenBank/DDBJ databases">
        <title>Genomic Encyclopedia of Archaeal and Bacterial Type Strains, Phase II (KMG-II): from individual species to whole genera.</title>
        <authorList>
            <person name="Goeker M."/>
        </authorList>
    </citation>
    <scope>NUCLEOTIDE SEQUENCE [LARGE SCALE GENOMIC DNA]</scope>
    <source>
        <strain evidence="1 2">DSM 22857</strain>
    </source>
</reference>
<evidence type="ECO:0000313" key="2">
    <source>
        <dbReference type="Proteomes" id="UP000239485"/>
    </source>
</evidence>